<dbReference type="PANTHER" id="PTHR22722">
    <property type="entry name" value="LOW-DENSITY LIPOPROTEIN RECEPTOR-RELATED PROTEIN 2-RELATED"/>
    <property type="match status" value="1"/>
</dbReference>
<evidence type="ECO:0000256" key="14">
    <source>
        <dbReference type="PROSITE-ProRule" id="PRU00124"/>
    </source>
</evidence>
<dbReference type="InterPro" id="IPR000742">
    <property type="entry name" value="EGF"/>
</dbReference>
<dbReference type="SMART" id="SM00135">
    <property type="entry name" value="LY"/>
    <property type="match status" value="4"/>
</dbReference>
<keyword evidence="12" id="KW-0325">Glycoprotein</keyword>
<dbReference type="InterPro" id="IPR002172">
    <property type="entry name" value="LDrepeatLR_classA_rpt"/>
</dbReference>
<keyword evidence="4 13" id="KW-0245">EGF-like domain</keyword>
<dbReference type="EMBL" id="CADEPM010000007">
    <property type="protein sequence ID" value="CAB3408491.1"/>
    <property type="molecule type" value="Genomic_DNA"/>
</dbReference>
<organism evidence="20 21">
    <name type="scientific">Caenorhabditis bovis</name>
    <dbReference type="NCBI Taxonomy" id="2654633"/>
    <lineage>
        <taxon>Eukaryota</taxon>
        <taxon>Metazoa</taxon>
        <taxon>Ecdysozoa</taxon>
        <taxon>Nematoda</taxon>
        <taxon>Chromadorea</taxon>
        <taxon>Rhabditida</taxon>
        <taxon>Rhabditina</taxon>
        <taxon>Rhabditomorpha</taxon>
        <taxon>Rhabditoidea</taxon>
        <taxon>Rhabditidae</taxon>
        <taxon>Peloderinae</taxon>
        <taxon>Caenorhabditis</taxon>
    </lineage>
</organism>
<evidence type="ECO:0000256" key="17">
    <source>
        <dbReference type="SAM" id="Phobius"/>
    </source>
</evidence>
<feature type="disulfide bond" evidence="14">
    <location>
        <begin position="132"/>
        <end position="150"/>
    </location>
</feature>
<name>A0A8S1F495_9PELO</name>
<feature type="disulfide bond" evidence="14">
    <location>
        <begin position="144"/>
        <end position="159"/>
    </location>
</feature>
<dbReference type="Pfam" id="PF00057">
    <property type="entry name" value="Ldl_recept_a"/>
    <property type="match status" value="4"/>
</dbReference>
<evidence type="ECO:0000256" key="15">
    <source>
        <dbReference type="PROSITE-ProRule" id="PRU00461"/>
    </source>
</evidence>
<dbReference type="PROSITE" id="PS00010">
    <property type="entry name" value="ASX_HYDROXYL"/>
    <property type="match status" value="1"/>
</dbReference>
<dbReference type="Gene3D" id="2.10.25.10">
    <property type="entry name" value="Laminin"/>
    <property type="match status" value="3"/>
</dbReference>
<dbReference type="SMART" id="SM00181">
    <property type="entry name" value="EGF"/>
    <property type="match status" value="4"/>
</dbReference>
<dbReference type="PROSITE" id="PS50068">
    <property type="entry name" value="LDLRA_2"/>
    <property type="match status" value="5"/>
</dbReference>
<evidence type="ECO:0000256" key="4">
    <source>
        <dbReference type="ARBA" id="ARBA00022536"/>
    </source>
</evidence>
<dbReference type="SMART" id="SM00192">
    <property type="entry name" value="LDLa"/>
    <property type="match status" value="5"/>
</dbReference>
<feature type="disulfide bond" evidence="14">
    <location>
        <begin position="45"/>
        <end position="60"/>
    </location>
</feature>
<dbReference type="GO" id="GO:0006898">
    <property type="term" value="P:receptor-mediated endocytosis"/>
    <property type="evidence" value="ECO:0007669"/>
    <property type="project" value="TreeGrafter"/>
</dbReference>
<keyword evidence="9 17" id="KW-0472">Membrane</keyword>
<comment type="subcellular location">
    <subcellularLocation>
        <location evidence="2">Endomembrane system</location>
    </subcellularLocation>
    <subcellularLocation>
        <location evidence="1">Membrane</location>
        <topology evidence="1">Single-pass membrane protein</topology>
    </subcellularLocation>
</comment>
<dbReference type="GO" id="GO:0012505">
    <property type="term" value="C:endomembrane system"/>
    <property type="evidence" value="ECO:0007669"/>
    <property type="project" value="UniProtKB-SubCell"/>
</dbReference>
<evidence type="ECO:0000313" key="21">
    <source>
        <dbReference type="Proteomes" id="UP000494206"/>
    </source>
</evidence>
<dbReference type="GO" id="GO:0005509">
    <property type="term" value="F:calcium ion binding"/>
    <property type="evidence" value="ECO:0007669"/>
    <property type="project" value="InterPro"/>
</dbReference>
<gene>
    <name evidence="20" type="ORF">CBOVIS_LOCUS10269</name>
</gene>
<dbReference type="Gene3D" id="2.120.10.30">
    <property type="entry name" value="TolB, C-terminal domain"/>
    <property type="match status" value="1"/>
</dbReference>
<evidence type="ECO:0000256" key="16">
    <source>
        <dbReference type="SAM" id="MobiDB-lite"/>
    </source>
</evidence>
<dbReference type="SMART" id="SM00179">
    <property type="entry name" value="EGF_CA"/>
    <property type="match status" value="2"/>
</dbReference>
<sequence length="922" mass="102476">MLLGSILLILLIEFNAARPTNTCNITTEFNCGIGKQQCIPVEWVCDNVPDCENGNDESHCVYPHHCAQGFMMCKTGMCVSQEFKCDKEVDCTDASDELHCEYRDSKKETDELYHFSLAPLQTQECHLPRFSCNSGQCISGDLVCDGTKDCNGGDDEENCRGPESRNNKWLKNNNTIDGTPDKLIAEHCRPGYTMCATGGVCIPDSFVCDGSADCEDSSDEMECQMMIPDEEQFINGHAEIIARCTAEGKFHCSTEFNTAPVCIPVNATCNGIKDCPNGDDETALCTECSRKRCDHTCLNSPFGAKCICQEGYRLEGDGLTCTDEDECLTHGNKCQHFCEDKIGTYSCQCAVGYRLDEDGHSCRLDDKHADGVLFISLGTEIRKMSLLGTTSEAYASVQRIGGHGTSRSIDFMHSNNKLFLSAVTHHKGKAPEGELAVSDNGLLRVLRENVVGVGHVAVDWVGGNIFFTQRAPALTIGISVCTMNGMFCRWLIKGQSSPSEDPFAPKAHQNYHGLVVHPARGQIIWVDSFKDIHRIMSSRMDGTEIRIIVDKKLSSPHGLAIDRIRNDIYFGDHQMHHIERINLDTKERHIVVSNEVNKPFGIAYFNGYIYWSDWGTDSLKVLELNNHQSTPHTLHVFSRFPYGVTINHTMYQPIPLDNPCLEMECPWICVPIPADQGKVAGKCVCPDGYKYSIVEDSCIPPTEEEKKEIEGYTHIGAALMKEYCDAGMACLNGGSCKDVHNEHGRPHQVSCECQDPFEGEFCERLNPEKMRMMEEKIPASLIGFLIVLILAFLAIGAFAFCLLRKPEVANEVVTNARIKVDNMTRKAEAVSQPYIDRLKALIGQPSPQREGIRSAGNVNFMNEGEDVDEPTNRYVEARRAAQLESPNSYRNPLFDEPPQTYQPVGRSSPIAGVLNFQNDSLL</sequence>
<reference evidence="20 21" key="1">
    <citation type="submission" date="2020-04" db="EMBL/GenBank/DDBJ databases">
        <authorList>
            <person name="Laetsch R D."/>
            <person name="Stevens L."/>
            <person name="Kumar S."/>
            <person name="Blaxter L. M."/>
        </authorList>
    </citation>
    <scope>NUCLEOTIDE SEQUENCE [LARGE SCALE GENOMIC DNA]</scope>
</reference>
<evidence type="ECO:0000313" key="20">
    <source>
        <dbReference type="EMBL" id="CAB3408491.1"/>
    </source>
</evidence>
<dbReference type="OrthoDB" id="9990982at2759"/>
<dbReference type="InterPro" id="IPR000152">
    <property type="entry name" value="EGF-type_Asp/Asn_hydroxyl_site"/>
</dbReference>
<comment type="caution">
    <text evidence="20">The sequence shown here is derived from an EMBL/GenBank/DDBJ whole genome shotgun (WGS) entry which is preliminary data.</text>
</comment>
<keyword evidence="8 17" id="KW-1133">Transmembrane helix</keyword>
<keyword evidence="5" id="KW-0254">Endocytosis</keyword>
<dbReference type="PROSITE" id="PS01187">
    <property type="entry name" value="EGF_CA"/>
    <property type="match status" value="1"/>
</dbReference>
<dbReference type="PROSITE" id="PS00022">
    <property type="entry name" value="EGF_1"/>
    <property type="match status" value="1"/>
</dbReference>
<feature type="disulfide bond" evidence="14">
    <location>
        <begin position="73"/>
        <end position="91"/>
    </location>
</feature>
<keyword evidence="7" id="KW-0677">Repeat</keyword>
<feature type="domain" description="EGF-like" evidence="19">
    <location>
        <begin position="720"/>
        <end position="763"/>
    </location>
</feature>
<dbReference type="PROSITE" id="PS51120">
    <property type="entry name" value="LDLRB"/>
    <property type="match status" value="1"/>
</dbReference>
<evidence type="ECO:0000256" key="13">
    <source>
        <dbReference type="PROSITE-ProRule" id="PRU00076"/>
    </source>
</evidence>
<evidence type="ECO:0000256" key="9">
    <source>
        <dbReference type="ARBA" id="ARBA00023136"/>
    </source>
</evidence>
<feature type="disulfide bond" evidence="14">
    <location>
        <begin position="85"/>
        <end position="100"/>
    </location>
</feature>
<feature type="disulfide bond" evidence="14">
    <location>
        <begin position="66"/>
        <end position="78"/>
    </location>
</feature>
<dbReference type="CDD" id="cd00112">
    <property type="entry name" value="LDLa"/>
    <property type="match status" value="4"/>
</dbReference>
<dbReference type="Proteomes" id="UP000494206">
    <property type="component" value="Unassembled WGS sequence"/>
</dbReference>
<evidence type="ECO:0000256" key="3">
    <source>
        <dbReference type="ARBA" id="ARBA00009939"/>
    </source>
</evidence>
<evidence type="ECO:0000259" key="19">
    <source>
        <dbReference type="PROSITE" id="PS50026"/>
    </source>
</evidence>
<feature type="disulfide bond" evidence="14">
    <location>
        <begin position="208"/>
        <end position="223"/>
    </location>
</feature>
<proteinExistence type="inferred from homology"/>
<dbReference type="GO" id="GO:0016324">
    <property type="term" value="C:apical plasma membrane"/>
    <property type="evidence" value="ECO:0007669"/>
    <property type="project" value="TreeGrafter"/>
</dbReference>
<feature type="chain" id="PRO_5035783072" description="EGF-like domain-containing protein" evidence="18">
    <location>
        <begin position="18"/>
        <end position="922"/>
    </location>
</feature>
<keyword evidence="21" id="KW-1185">Reference proteome</keyword>
<dbReference type="InterPro" id="IPR000033">
    <property type="entry name" value="LDLR_classB_rpt"/>
</dbReference>
<keyword evidence="18" id="KW-0732">Signal</keyword>
<dbReference type="InterPro" id="IPR036055">
    <property type="entry name" value="LDL_receptor-like_sf"/>
</dbReference>
<dbReference type="InterPro" id="IPR001881">
    <property type="entry name" value="EGF-like_Ca-bd_dom"/>
</dbReference>
<feature type="signal peptide" evidence="18">
    <location>
        <begin position="1"/>
        <end position="17"/>
    </location>
</feature>
<evidence type="ECO:0000256" key="7">
    <source>
        <dbReference type="ARBA" id="ARBA00022737"/>
    </source>
</evidence>
<evidence type="ECO:0000256" key="11">
    <source>
        <dbReference type="ARBA" id="ARBA00023170"/>
    </source>
</evidence>
<evidence type="ECO:0000256" key="2">
    <source>
        <dbReference type="ARBA" id="ARBA00004308"/>
    </source>
</evidence>
<dbReference type="GO" id="GO:0043235">
    <property type="term" value="C:receptor complex"/>
    <property type="evidence" value="ECO:0007669"/>
    <property type="project" value="TreeGrafter"/>
</dbReference>
<dbReference type="Gene3D" id="4.10.400.10">
    <property type="entry name" value="Low-density Lipoprotein Receptor"/>
    <property type="match status" value="5"/>
</dbReference>
<comment type="caution">
    <text evidence="13">Lacks conserved residue(s) required for the propagation of feature annotation.</text>
</comment>
<evidence type="ECO:0000256" key="8">
    <source>
        <dbReference type="ARBA" id="ARBA00022989"/>
    </source>
</evidence>
<comment type="similarity">
    <text evidence="3">Belongs to the LDLR family.</text>
</comment>
<feature type="repeat" description="LDL-receptor class B" evidence="15">
    <location>
        <begin position="521"/>
        <end position="565"/>
    </location>
</feature>
<dbReference type="SUPFAM" id="SSF57424">
    <property type="entry name" value="LDL receptor-like module"/>
    <property type="match status" value="5"/>
</dbReference>
<feature type="disulfide bond" evidence="13">
    <location>
        <begin position="753"/>
        <end position="762"/>
    </location>
</feature>
<dbReference type="InterPro" id="IPR018097">
    <property type="entry name" value="EGF_Ca-bd_CS"/>
</dbReference>
<feature type="region of interest" description="Disordered" evidence="16">
    <location>
        <begin position="881"/>
        <end position="909"/>
    </location>
</feature>
<dbReference type="GO" id="GO:0042562">
    <property type="term" value="F:hormone binding"/>
    <property type="evidence" value="ECO:0007669"/>
    <property type="project" value="TreeGrafter"/>
</dbReference>
<dbReference type="InterPro" id="IPR011042">
    <property type="entry name" value="6-blade_b-propeller_TolB-like"/>
</dbReference>
<feature type="disulfide bond" evidence="14">
    <location>
        <begin position="125"/>
        <end position="137"/>
    </location>
</feature>
<dbReference type="PANTHER" id="PTHR22722:SF14">
    <property type="entry name" value="MEGALIN, ISOFORM A"/>
    <property type="match status" value="1"/>
</dbReference>
<evidence type="ECO:0000256" key="1">
    <source>
        <dbReference type="ARBA" id="ARBA00004167"/>
    </source>
</evidence>
<keyword evidence="11" id="KW-0675">Receptor</keyword>
<evidence type="ECO:0000256" key="6">
    <source>
        <dbReference type="ARBA" id="ARBA00022692"/>
    </source>
</evidence>
<evidence type="ECO:0000256" key="5">
    <source>
        <dbReference type="ARBA" id="ARBA00022583"/>
    </source>
</evidence>
<keyword evidence="6 17" id="KW-0812">Transmembrane</keyword>
<dbReference type="InterPro" id="IPR023415">
    <property type="entry name" value="LDLR_class-A_CS"/>
</dbReference>
<accession>A0A8S1F495</accession>
<dbReference type="PRINTS" id="PR00261">
    <property type="entry name" value="LDLRECEPTOR"/>
</dbReference>
<dbReference type="PROSITE" id="PS50026">
    <property type="entry name" value="EGF_3"/>
    <property type="match status" value="1"/>
</dbReference>
<dbReference type="AlphaFoldDB" id="A0A8S1F495"/>
<dbReference type="FunFam" id="4.10.400.10:FF:000024">
    <property type="entry name" value="Low-density lipoprotein RecePtor related"/>
    <property type="match status" value="1"/>
</dbReference>
<evidence type="ECO:0000256" key="18">
    <source>
        <dbReference type="SAM" id="SignalP"/>
    </source>
</evidence>
<evidence type="ECO:0000256" key="10">
    <source>
        <dbReference type="ARBA" id="ARBA00023157"/>
    </source>
</evidence>
<dbReference type="SUPFAM" id="SSF63825">
    <property type="entry name" value="YWTD domain"/>
    <property type="match status" value="1"/>
</dbReference>
<protein>
    <recommendedName>
        <fullName evidence="19">EGF-like domain-containing protein</fullName>
    </recommendedName>
</protein>
<feature type="transmembrane region" description="Helical" evidence="17">
    <location>
        <begin position="781"/>
        <end position="803"/>
    </location>
</feature>
<dbReference type="PROSITE" id="PS01186">
    <property type="entry name" value="EGF_2"/>
    <property type="match status" value="2"/>
</dbReference>
<evidence type="ECO:0000256" key="12">
    <source>
        <dbReference type="ARBA" id="ARBA00023180"/>
    </source>
</evidence>
<dbReference type="PROSITE" id="PS01209">
    <property type="entry name" value="LDLRA_1"/>
    <property type="match status" value="3"/>
</dbReference>
<dbReference type="InterPro" id="IPR051221">
    <property type="entry name" value="LDLR-related"/>
</dbReference>
<keyword evidence="10 13" id="KW-1015">Disulfide bond</keyword>
<dbReference type="SUPFAM" id="SSF57196">
    <property type="entry name" value="EGF/Laminin"/>
    <property type="match status" value="3"/>
</dbReference>